<dbReference type="RefSeq" id="WP_196078694.1">
    <property type="nucleotide sequence ID" value="NZ_JADPVI010000001.1"/>
</dbReference>
<evidence type="ECO:0000313" key="2">
    <source>
        <dbReference type="EMBL" id="MBF8456153.1"/>
    </source>
</evidence>
<dbReference type="InterPro" id="IPR029044">
    <property type="entry name" value="Nucleotide-diphossugar_trans"/>
</dbReference>
<feature type="domain" description="Glycosyltransferase 2-like" evidence="1">
    <location>
        <begin position="25"/>
        <end position="173"/>
    </location>
</feature>
<comment type="caution">
    <text evidence="2">The sequence shown here is derived from an EMBL/GenBank/DDBJ whole genome shotgun (WGS) entry which is preliminary data.</text>
</comment>
<sequence>MKFLSERTSTQLFLNFPLLSELKYSVVIPVKNEELNILETLNAFLLQETLNGEFFDCKTFEILILANNCADHSVSIINDFKRKNPELTIYIEEVTLLPDQANIGFVRKILMDAAFHRLQKNGGGIILTTDGDTSVAKDWIAQNIFEIESGADAVGGRILLKPKELNELDHAAKTLHFKDEKYQLLVADFEAKILNEPHDPAPKHHQHFNGSFAVTTECYEKSGGIPNVTHLEDCAFFEQLQFIDAKVRHSFKVVVHTSARCIGRTEVGLSYQLNEWKMIGKNGAKVYVESSEAVLERLLLKKKLLDLWERREISKLTIQSEFNRMFPEMSLKNDAHLSIFNYSYFGAWYAEILKIVKDEWTKKDTLIFIDKAVNDLETLLQNYEITNFSQTSIR</sequence>
<reference evidence="2 3" key="1">
    <citation type="submission" date="2020-11" db="EMBL/GenBank/DDBJ databases">
        <title>Kaistella gelatinilytica sp. nov., a flavobacterium isolated from Antarctic Soil.</title>
        <authorList>
            <person name="Li J."/>
        </authorList>
    </citation>
    <scope>NUCLEOTIDE SEQUENCE [LARGE SCALE GENOMIC DNA]</scope>
    <source>
        <strain evidence="2 3">G5-32</strain>
    </source>
</reference>
<dbReference type="SUPFAM" id="SSF53448">
    <property type="entry name" value="Nucleotide-diphospho-sugar transferases"/>
    <property type="match status" value="1"/>
</dbReference>
<keyword evidence="3" id="KW-1185">Reference proteome</keyword>
<dbReference type="PANTHER" id="PTHR43685:SF14">
    <property type="entry name" value="GLYCOSYLTRANSFERASE 2-LIKE DOMAIN-CONTAINING PROTEIN"/>
    <property type="match status" value="1"/>
</dbReference>
<evidence type="ECO:0000259" key="1">
    <source>
        <dbReference type="Pfam" id="PF00535"/>
    </source>
</evidence>
<organism evidence="2 3">
    <name type="scientific">Kaistella gelatinilytica</name>
    <dbReference type="NCBI Taxonomy" id="2787636"/>
    <lineage>
        <taxon>Bacteria</taxon>
        <taxon>Pseudomonadati</taxon>
        <taxon>Bacteroidota</taxon>
        <taxon>Flavobacteriia</taxon>
        <taxon>Flavobacteriales</taxon>
        <taxon>Weeksellaceae</taxon>
        <taxon>Chryseobacterium group</taxon>
        <taxon>Kaistella</taxon>
    </lineage>
</organism>
<gene>
    <name evidence="2" type="ORF">IV494_03070</name>
</gene>
<dbReference type="Pfam" id="PF00535">
    <property type="entry name" value="Glycos_transf_2"/>
    <property type="match status" value="1"/>
</dbReference>
<dbReference type="InterPro" id="IPR050834">
    <property type="entry name" value="Glycosyltransf_2"/>
</dbReference>
<dbReference type="PANTHER" id="PTHR43685">
    <property type="entry name" value="GLYCOSYLTRANSFERASE"/>
    <property type="match status" value="1"/>
</dbReference>
<dbReference type="Proteomes" id="UP000660070">
    <property type="component" value="Unassembled WGS sequence"/>
</dbReference>
<evidence type="ECO:0000313" key="3">
    <source>
        <dbReference type="Proteomes" id="UP000660070"/>
    </source>
</evidence>
<accession>A0ABS0F8W8</accession>
<dbReference type="InterPro" id="IPR001173">
    <property type="entry name" value="Glyco_trans_2-like"/>
</dbReference>
<dbReference type="Gene3D" id="3.90.550.10">
    <property type="entry name" value="Spore Coat Polysaccharide Biosynthesis Protein SpsA, Chain A"/>
    <property type="match status" value="1"/>
</dbReference>
<name>A0ABS0F8W8_9FLAO</name>
<proteinExistence type="predicted"/>
<dbReference type="EMBL" id="JADPVI010000001">
    <property type="protein sequence ID" value="MBF8456153.1"/>
    <property type="molecule type" value="Genomic_DNA"/>
</dbReference>
<protein>
    <submittedName>
        <fullName evidence="2">Glycosyltransferase</fullName>
    </submittedName>
</protein>